<dbReference type="Pfam" id="PF04350">
    <property type="entry name" value="PilO"/>
    <property type="match status" value="1"/>
</dbReference>
<dbReference type="STRING" id="1802628.A2890_02295"/>
<dbReference type="EMBL" id="MEVL01000014">
    <property type="protein sequence ID" value="OGC61271.1"/>
    <property type="molecule type" value="Genomic_DNA"/>
</dbReference>
<sequence length="234" mass="25859">MVATSLPEQNSGRTRTPFASFLASSEVRTWGMPILLIPAGLLLIVLGAIPTWGKIQQLQTDITDERDRIEALKEKNRKLLDFSDQSAEIDKQFDAFDQAIASESKVPELLTQVQKISSNCSTEVTTLQFSGETQTTGGKIQEVRLQYASESSSSQLVCLISAIEKASRLIDLESLRYSSNVNEDSGVETITAQAILLSYYTPTPVLLPDNPITFSLSDSQFLQNAELLKDFKVY</sequence>
<dbReference type="AlphaFoldDB" id="A0A1F4VVQ7"/>
<keyword evidence="1" id="KW-1133">Transmembrane helix</keyword>
<feature type="transmembrane region" description="Helical" evidence="1">
    <location>
        <begin position="30"/>
        <end position="49"/>
    </location>
</feature>
<name>A0A1F4VVQ7_UNCKA</name>
<dbReference type="GO" id="GO:0043107">
    <property type="term" value="P:type IV pilus-dependent motility"/>
    <property type="evidence" value="ECO:0007669"/>
    <property type="project" value="InterPro"/>
</dbReference>
<keyword evidence="1" id="KW-0472">Membrane</keyword>
<proteinExistence type="predicted"/>
<comment type="caution">
    <text evidence="2">The sequence shown here is derived from an EMBL/GenBank/DDBJ whole genome shotgun (WGS) entry which is preliminary data.</text>
</comment>
<evidence type="ECO:0000313" key="2">
    <source>
        <dbReference type="EMBL" id="OGC61271.1"/>
    </source>
</evidence>
<dbReference type="InterPro" id="IPR014717">
    <property type="entry name" value="Transl_elong_EF1B/ribsomal_bS6"/>
</dbReference>
<evidence type="ECO:0000256" key="1">
    <source>
        <dbReference type="SAM" id="Phobius"/>
    </source>
</evidence>
<dbReference type="GO" id="GO:0043683">
    <property type="term" value="P:type IV pilus assembly"/>
    <property type="evidence" value="ECO:0007669"/>
    <property type="project" value="InterPro"/>
</dbReference>
<gene>
    <name evidence="2" type="ORF">A2890_02295</name>
</gene>
<protein>
    <recommendedName>
        <fullName evidence="4">Pilus assembly protein PilO</fullName>
    </recommendedName>
</protein>
<dbReference type="Proteomes" id="UP000176967">
    <property type="component" value="Unassembled WGS sequence"/>
</dbReference>
<evidence type="ECO:0000313" key="3">
    <source>
        <dbReference type="Proteomes" id="UP000176967"/>
    </source>
</evidence>
<reference evidence="2 3" key="1">
    <citation type="journal article" date="2016" name="Nat. Commun.">
        <title>Thousands of microbial genomes shed light on interconnected biogeochemical processes in an aquifer system.</title>
        <authorList>
            <person name="Anantharaman K."/>
            <person name="Brown C.T."/>
            <person name="Hug L.A."/>
            <person name="Sharon I."/>
            <person name="Castelle C.J."/>
            <person name="Probst A.J."/>
            <person name="Thomas B.C."/>
            <person name="Singh A."/>
            <person name="Wilkins M.J."/>
            <person name="Karaoz U."/>
            <person name="Brodie E.L."/>
            <person name="Williams K.H."/>
            <person name="Hubbard S.S."/>
            <person name="Banfield J.F."/>
        </authorList>
    </citation>
    <scope>NUCLEOTIDE SEQUENCE [LARGE SCALE GENOMIC DNA]</scope>
</reference>
<dbReference type="Gene3D" id="3.30.70.60">
    <property type="match status" value="1"/>
</dbReference>
<keyword evidence="1" id="KW-0812">Transmembrane</keyword>
<dbReference type="InterPro" id="IPR007445">
    <property type="entry name" value="PilO"/>
</dbReference>
<accession>A0A1F4VVQ7</accession>
<organism evidence="2 3">
    <name type="scientific">candidate division WWE3 bacterium RIFCSPLOWO2_01_FULL_53_14</name>
    <dbReference type="NCBI Taxonomy" id="1802628"/>
    <lineage>
        <taxon>Bacteria</taxon>
        <taxon>Katanobacteria</taxon>
    </lineage>
</organism>
<evidence type="ECO:0008006" key="4">
    <source>
        <dbReference type="Google" id="ProtNLM"/>
    </source>
</evidence>